<reference evidence="2 3" key="1">
    <citation type="submission" date="2020-06" db="EMBL/GenBank/DDBJ databases">
        <title>REHAB project genomes.</title>
        <authorList>
            <person name="Shaw L.P."/>
        </authorList>
    </citation>
    <scope>NUCLEOTIDE SEQUENCE [LARGE SCALE GENOMIC DNA]</scope>
    <source>
        <strain evidence="2 3">RHBSTW-00116</strain>
    </source>
</reference>
<sequence length="287" mass="31397">MLTPAQRHFQRVMAERHGKADDLSETARTAHEQILHRMRMDMSALKKIQGEQAKAALKRQLLPNYEGWIEGTLEGDSGRQDEVITRLMIWAIDIRDYPLAVRIGRYVIAHNLAMPDRFNRTAATALVDEICDPILVQVKADDSTDIKPYLAVLDEVQEITENSDMPDVVRAKLYKARAFALCNGTADEQATALELLRRALNLDSGAGVKKLIDKLARQVKKASAENASGSEGADQSGGEGGNNQAAATPEVTVPAAKKPATKNNPGSTTRKTAARKTTTKKPTADKK</sequence>
<dbReference type="AlphaFoldDB" id="A0A4R0HYF4"/>
<evidence type="ECO:0000313" key="2">
    <source>
        <dbReference type="EMBL" id="MBA8063188.1"/>
    </source>
</evidence>
<dbReference type="Pfam" id="PF05944">
    <property type="entry name" value="Phage_term_smal"/>
    <property type="match status" value="1"/>
</dbReference>
<feature type="compositionally biased region" description="Low complexity" evidence="1">
    <location>
        <begin position="245"/>
        <end position="256"/>
    </location>
</feature>
<protein>
    <submittedName>
        <fullName evidence="2">Terminase</fullName>
    </submittedName>
</protein>
<dbReference type="RefSeq" id="WP_131445423.1">
    <property type="nucleotide sequence ID" value="NZ_CBDITY010000001.1"/>
</dbReference>
<comment type="caution">
    <text evidence="2">The sequence shown here is derived from an EMBL/GenBank/DDBJ whole genome shotgun (WGS) entry which is preliminary data.</text>
</comment>
<accession>A0A4R0HYF4</accession>
<dbReference type="Proteomes" id="UP000591803">
    <property type="component" value="Unassembled WGS sequence"/>
</dbReference>
<evidence type="ECO:0000313" key="3">
    <source>
        <dbReference type="Proteomes" id="UP000591803"/>
    </source>
</evidence>
<evidence type="ECO:0000256" key="1">
    <source>
        <dbReference type="SAM" id="MobiDB-lite"/>
    </source>
</evidence>
<proteinExistence type="predicted"/>
<gene>
    <name evidence="2" type="ORF">HV077_12445</name>
</gene>
<dbReference type="GO" id="GO:0004519">
    <property type="term" value="F:endonuclease activity"/>
    <property type="evidence" value="ECO:0007669"/>
    <property type="project" value="InterPro"/>
</dbReference>
<organism evidence="2 3">
    <name type="scientific">Citrobacter freundii</name>
    <dbReference type="NCBI Taxonomy" id="546"/>
    <lineage>
        <taxon>Bacteria</taxon>
        <taxon>Pseudomonadati</taxon>
        <taxon>Pseudomonadota</taxon>
        <taxon>Gammaproteobacteria</taxon>
        <taxon>Enterobacterales</taxon>
        <taxon>Enterobacteriaceae</taxon>
        <taxon>Citrobacter</taxon>
        <taxon>Citrobacter freundii complex</taxon>
    </lineage>
</organism>
<feature type="compositionally biased region" description="Low complexity" evidence="1">
    <location>
        <begin position="224"/>
        <end position="233"/>
    </location>
</feature>
<dbReference type="GO" id="GO:0003677">
    <property type="term" value="F:DNA binding"/>
    <property type="evidence" value="ECO:0007669"/>
    <property type="project" value="InterPro"/>
</dbReference>
<feature type="region of interest" description="Disordered" evidence="1">
    <location>
        <begin position="222"/>
        <end position="287"/>
    </location>
</feature>
<name>A0A4R0HYF4_CITFR</name>
<dbReference type="InterPro" id="IPR010270">
    <property type="entry name" value="Phage_P2_GpM"/>
</dbReference>
<dbReference type="EMBL" id="JABXRI010000001">
    <property type="protein sequence ID" value="MBA8063188.1"/>
    <property type="molecule type" value="Genomic_DNA"/>
</dbReference>